<evidence type="ECO:0000313" key="10">
    <source>
        <dbReference type="Proteomes" id="UP001500635"/>
    </source>
</evidence>
<evidence type="ECO:0000256" key="2">
    <source>
        <dbReference type="ARBA" id="ARBA00022475"/>
    </source>
</evidence>
<dbReference type="EMBL" id="BAABFR010000072">
    <property type="protein sequence ID" value="GAA4399587.1"/>
    <property type="molecule type" value="Genomic_DNA"/>
</dbReference>
<protein>
    <submittedName>
        <fullName evidence="9">Arabinofuranan 3-O-arabinosyltransferase</fullName>
    </submittedName>
</protein>
<keyword evidence="6 8" id="KW-0472">Membrane</keyword>
<feature type="transmembrane region" description="Helical" evidence="8">
    <location>
        <begin position="104"/>
        <end position="124"/>
    </location>
</feature>
<feature type="transmembrane region" description="Helical" evidence="8">
    <location>
        <begin position="214"/>
        <end position="232"/>
    </location>
</feature>
<evidence type="ECO:0000256" key="7">
    <source>
        <dbReference type="ARBA" id="ARBA00024033"/>
    </source>
</evidence>
<dbReference type="RefSeq" id="WP_344998777.1">
    <property type="nucleotide sequence ID" value="NZ_BAABFR010000072.1"/>
</dbReference>
<organism evidence="9 10">
    <name type="scientific">Tsukamurella soli</name>
    <dbReference type="NCBI Taxonomy" id="644556"/>
    <lineage>
        <taxon>Bacteria</taxon>
        <taxon>Bacillati</taxon>
        <taxon>Actinomycetota</taxon>
        <taxon>Actinomycetes</taxon>
        <taxon>Mycobacteriales</taxon>
        <taxon>Tsukamurellaceae</taxon>
        <taxon>Tsukamurella</taxon>
    </lineage>
</organism>
<keyword evidence="3" id="KW-0808">Transferase</keyword>
<keyword evidence="2" id="KW-1003">Cell membrane</keyword>
<evidence type="ECO:0000256" key="5">
    <source>
        <dbReference type="ARBA" id="ARBA00022989"/>
    </source>
</evidence>
<keyword evidence="4 8" id="KW-0812">Transmembrane</keyword>
<keyword evidence="5 8" id="KW-1133">Transmembrane helix</keyword>
<name>A0ABP8K289_9ACTN</name>
<comment type="caution">
    <text evidence="9">The sequence shown here is derived from an EMBL/GenBank/DDBJ whole genome shotgun (WGS) entry which is preliminary data.</text>
</comment>
<comment type="similarity">
    <text evidence="7">Belongs to the glycosyltransferase 87 family.</text>
</comment>
<evidence type="ECO:0000313" key="9">
    <source>
        <dbReference type="EMBL" id="GAA4399587.1"/>
    </source>
</evidence>
<dbReference type="Pfam" id="PF09594">
    <property type="entry name" value="GT87"/>
    <property type="match status" value="1"/>
</dbReference>
<feature type="transmembrane region" description="Helical" evidence="8">
    <location>
        <begin position="269"/>
        <end position="290"/>
    </location>
</feature>
<gene>
    <name evidence="9" type="primary">aftC</name>
    <name evidence="9" type="ORF">GCM10023147_37150</name>
</gene>
<dbReference type="InterPro" id="IPR018584">
    <property type="entry name" value="GT87"/>
</dbReference>
<feature type="transmembrane region" description="Helical" evidence="8">
    <location>
        <begin position="335"/>
        <end position="357"/>
    </location>
</feature>
<evidence type="ECO:0000256" key="8">
    <source>
        <dbReference type="SAM" id="Phobius"/>
    </source>
</evidence>
<accession>A0ABP8K289</accession>
<comment type="subcellular location">
    <subcellularLocation>
        <location evidence="1">Cell membrane</location>
        <topology evidence="1">Multi-pass membrane protein</topology>
    </subcellularLocation>
</comment>
<proteinExistence type="inferred from homology"/>
<reference evidence="10" key="1">
    <citation type="journal article" date="2019" name="Int. J. Syst. Evol. Microbiol.">
        <title>The Global Catalogue of Microorganisms (GCM) 10K type strain sequencing project: providing services to taxonomists for standard genome sequencing and annotation.</title>
        <authorList>
            <consortium name="The Broad Institute Genomics Platform"/>
            <consortium name="The Broad Institute Genome Sequencing Center for Infectious Disease"/>
            <person name="Wu L."/>
            <person name="Ma J."/>
        </authorList>
    </citation>
    <scope>NUCLEOTIDE SEQUENCE [LARGE SCALE GENOMIC DNA]</scope>
    <source>
        <strain evidence="10">JCM 17688</strain>
    </source>
</reference>
<sequence>MSVPDTETRTSVSSALATLKADPATIVKAILWPLAICTMVQRLIILVPDRAKTDDFTAVYTAAVRFLNHKPVYVENYETVSPHYLYPPSGTLLMAPFGFFNPDLARNIFVTLSTIALLIALYIMIRMFGFGLGSAVAPVVLFIAFTSEAVTDTLVFTNFNCFVLLAEVATMALLMKNRALWAGIPLGLALAVKPPMLAVLFLPMLLKRSWRAGLIASIAVPFILLAAGMALAKDKGSFFKRTLPYLFQARDYYNSSIEGNGVAFGLPPWLILLLRVVLGVMTLVSVYLLWRYYRERNELLYLCTTTGLLLTAEFLLGSLGQGYYSMLLFPMLMTIVYRASVMGTWPIWLAVYGFLSYDFWGSQKWLAFGRSASFLKCTYGWTLLLIVPFFVLLYRYLDARAEGRLDEGIDRPLAPAGTGG</sequence>
<dbReference type="Proteomes" id="UP001500635">
    <property type="component" value="Unassembled WGS sequence"/>
</dbReference>
<evidence type="ECO:0000256" key="3">
    <source>
        <dbReference type="ARBA" id="ARBA00022679"/>
    </source>
</evidence>
<evidence type="ECO:0000256" key="6">
    <source>
        <dbReference type="ARBA" id="ARBA00023136"/>
    </source>
</evidence>
<feature type="transmembrane region" description="Helical" evidence="8">
    <location>
        <begin position="180"/>
        <end position="202"/>
    </location>
</feature>
<feature type="transmembrane region" description="Helical" evidence="8">
    <location>
        <begin position="130"/>
        <end position="147"/>
    </location>
</feature>
<evidence type="ECO:0000256" key="1">
    <source>
        <dbReference type="ARBA" id="ARBA00004651"/>
    </source>
</evidence>
<feature type="transmembrane region" description="Helical" evidence="8">
    <location>
        <begin position="299"/>
        <end position="323"/>
    </location>
</feature>
<evidence type="ECO:0000256" key="4">
    <source>
        <dbReference type="ARBA" id="ARBA00022692"/>
    </source>
</evidence>
<keyword evidence="10" id="KW-1185">Reference proteome</keyword>
<feature type="transmembrane region" description="Helical" evidence="8">
    <location>
        <begin position="378"/>
        <end position="397"/>
    </location>
</feature>